<dbReference type="Pfam" id="PF13041">
    <property type="entry name" value="PPR_2"/>
    <property type="match status" value="2"/>
</dbReference>
<dbReference type="SUPFAM" id="SSF48452">
    <property type="entry name" value="TPR-like"/>
    <property type="match status" value="1"/>
</dbReference>
<comment type="similarity">
    <text evidence="3">Belongs to the PPR family. PCMP-E subfamily.</text>
</comment>
<organism evidence="5">
    <name type="scientific">Aegilops tauschii</name>
    <name type="common">Tausch's goatgrass</name>
    <name type="synonym">Aegilops squarrosa</name>
    <dbReference type="NCBI Taxonomy" id="37682"/>
    <lineage>
        <taxon>Eukaryota</taxon>
        <taxon>Viridiplantae</taxon>
        <taxon>Streptophyta</taxon>
        <taxon>Embryophyta</taxon>
        <taxon>Tracheophyta</taxon>
        <taxon>Spermatophyta</taxon>
        <taxon>Magnoliopsida</taxon>
        <taxon>Liliopsida</taxon>
        <taxon>Poales</taxon>
        <taxon>Poaceae</taxon>
        <taxon>BOP clade</taxon>
        <taxon>Pooideae</taxon>
        <taxon>Triticodae</taxon>
        <taxon>Triticeae</taxon>
        <taxon>Triticinae</taxon>
        <taxon>Aegilops</taxon>
    </lineage>
</organism>
<dbReference type="InterPro" id="IPR046848">
    <property type="entry name" value="E_motif"/>
</dbReference>
<evidence type="ECO:0000259" key="4">
    <source>
        <dbReference type="Pfam" id="PF09353"/>
    </source>
</evidence>
<dbReference type="Pfam" id="PF20431">
    <property type="entry name" value="E_motif"/>
    <property type="match status" value="1"/>
</dbReference>
<dbReference type="InterPro" id="IPR011990">
    <property type="entry name" value="TPR-like_helical_dom_sf"/>
</dbReference>
<dbReference type="InterPro" id="IPR002885">
    <property type="entry name" value="PPR_rpt"/>
</dbReference>
<evidence type="ECO:0000256" key="1">
    <source>
        <dbReference type="ARBA" id="ARBA00022737"/>
    </source>
</evidence>
<dbReference type="PANTHER" id="PTHR47926">
    <property type="entry name" value="PENTATRICOPEPTIDE REPEAT-CONTAINING PROTEIN"/>
    <property type="match status" value="1"/>
</dbReference>
<dbReference type="FunFam" id="1.25.40.10:FF:000797">
    <property type="entry name" value="Pentatricopeptide repeat-containing protein chloroplastic"/>
    <property type="match status" value="1"/>
</dbReference>
<name>M8BRX8_AEGTA</name>
<accession>M8BRX8</accession>
<feature type="domain" description="DUF1995" evidence="4">
    <location>
        <begin position="634"/>
        <end position="720"/>
    </location>
</feature>
<dbReference type="PROSITE" id="PS51375">
    <property type="entry name" value="PPR"/>
    <property type="match status" value="7"/>
</dbReference>
<reference evidence="5" key="1">
    <citation type="submission" date="2015-06" db="UniProtKB">
        <authorList>
            <consortium name="EnsemblPlants"/>
        </authorList>
    </citation>
    <scope>IDENTIFICATION</scope>
</reference>
<evidence type="ECO:0000256" key="2">
    <source>
        <dbReference type="ARBA" id="ARBA00022946"/>
    </source>
</evidence>
<dbReference type="Gene3D" id="1.25.40.10">
    <property type="entry name" value="Tetratricopeptide repeat domain"/>
    <property type="match status" value="6"/>
</dbReference>
<dbReference type="Pfam" id="PF09353">
    <property type="entry name" value="DUF1995"/>
    <property type="match status" value="2"/>
</dbReference>
<evidence type="ECO:0000256" key="3">
    <source>
        <dbReference type="ARBA" id="ARBA00061659"/>
    </source>
</evidence>
<dbReference type="InterPro" id="IPR018962">
    <property type="entry name" value="DUF1995"/>
</dbReference>
<dbReference type="FunFam" id="1.25.40.10:FF:001225">
    <property type="entry name" value="Pentatricopeptide repeat-containing protein"/>
    <property type="match status" value="1"/>
</dbReference>
<dbReference type="InterPro" id="IPR046960">
    <property type="entry name" value="PPR_At4g14850-like_plant"/>
</dbReference>
<dbReference type="GO" id="GO:0009451">
    <property type="term" value="P:RNA modification"/>
    <property type="evidence" value="ECO:0007669"/>
    <property type="project" value="InterPro"/>
</dbReference>
<dbReference type="NCBIfam" id="TIGR00756">
    <property type="entry name" value="PPR"/>
    <property type="match status" value="10"/>
</dbReference>
<dbReference type="FunFam" id="1.25.40.10:FF:000125">
    <property type="entry name" value="Pentatricopeptide repeat-containing protein"/>
    <property type="match status" value="2"/>
</dbReference>
<keyword evidence="2" id="KW-0809">Transit peptide</keyword>
<sequence length="836" mass="93899">MPERNVFTWNCMISGFVQNRMLADARRAFDAMPGRNSVSWAALLTGYARSGRVAEARELFDRMPDRNVVSWNAMMSGYTRNGMVEQARELFDAMPARNDVSWLTMISGYIRRRRVREARELFDRAPSPSTSVCNALLSGYIALGCLKDAEELFGRMQRRNPVSWNVMITGYARAGRMQVAQSLFDEMPQKDTISRTAIMRGYLQNGDVDASWKVFQEMPDRDAVAWNTMIGGFVQSERVDDALRLFAEMPNRDLVSWNTILQGYVQQGDMASANTWFRRMPEKDETSWNTLISGYKDEGALALLSEMTRGGLRPNQATLSVVISICASLVALGCGKMVHLCAVKTGFERDALVMSSLISMYSKCGLIAEASQVFELMLQRDTVTWNAMIATYAYHGMAAEALKLFDKMTEDGFRPDHATFLSVLSSCAHKGYLYEGCRYFRSMQEDWNLIPRSDHYSCMVDLLGRSGFVHQAYAFTRKIPSDLQVNAWETLFSACNAHGDVQLGEVIAKNVLQAQPPDGGMYTLLANLYAAKEMWSSAANVRGFMKEQGLKKETGCSWVELKGEVVSFSSNDNTHPLIDQICQEVTNWRFPTISSGVGGGSIFTISRRNLRTWFHVCAVTGDQSTRDVFSANFPSDYTELIVQAKEATESAFKDGKQLLEIEFPTAGLQSVPGDGEGGIEMTGSMLLIREFCDRFVPAEKVTRTRIFFPEAKEVTFARQSAFEGCSLKLDYLTKPSLFEDFGFTTKGFIYLTSFISKDYPPFFYPKLGELSKTFLPKLETIYYIHNFKGSKGGALFRCYPGPWKVLRKVGGSFVCLHEQEEMPSLKEVALDILPSA</sequence>
<proteinExistence type="inferred from homology"/>
<evidence type="ECO:0000313" key="5">
    <source>
        <dbReference type="EnsemblPlants" id="EMT09559"/>
    </source>
</evidence>
<dbReference type="EnsemblPlants" id="EMT09559">
    <property type="protein sequence ID" value="EMT09559"/>
    <property type="gene ID" value="F775_15281"/>
</dbReference>
<dbReference type="Pfam" id="PF01535">
    <property type="entry name" value="PPR"/>
    <property type="match status" value="8"/>
</dbReference>
<dbReference type="GO" id="GO:0005737">
    <property type="term" value="C:cytoplasm"/>
    <property type="evidence" value="ECO:0007669"/>
    <property type="project" value="UniProtKB-ARBA"/>
</dbReference>
<dbReference type="PANTHER" id="PTHR47926:SF452">
    <property type="entry name" value="PENTATRICOPEPTIDE REPEAT-CONTAINING PROTEIN"/>
    <property type="match status" value="1"/>
</dbReference>
<dbReference type="AlphaFoldDB" id="M8BRX8"/>
<feature type="domain" description="DUF1995" evidence="4">
    <location>
        <begin position="769"/>
        <end position="829"/>
    </location>
</feature>
<dbReference type="GO" id="GO:0003723">
    <property type="term" value="F:RNA binding"/>
    <property type="evidence" value="ECO:0007669"/>
    <property type="project" value="InterPro"/>
</dbReference>
<dbReference type="GO" id="GO:0048731">
    <property type="term" value="P:system development"/>
    <property type="evidence" value="ECO:0007669"/>
    <property type="project" value="UniProtKB-ARBA"/>
</dbReference>
<keyword evidence="1" id="KW-0677">Repeat</keyword>
<protein>
    <recommendedName>
        <fullName evidence="4">DUF1995 domain-containing protein</fullName>
    </recommendedName>
</protein>